<dbReference type="EMBL" id="SHKY01000001">
    <property type="protein sequence ID" value="RZU53357.1"/>
    <property type="molecule type" value="Genomic_DNA"/>
</dbReference>
<reference evidence="4 5" key="1">
    <citation type="submission" date="2019-02" db="EMBL/GenBank/DDBJ databases">
        <title>Sequencing the genomes of 1000 actinobacteria strains.</title>
        <authorList>
            <person name="Klenk H.-P."/>
        </authorList>
    </citation>
    <scope>NUCLEOTIDE SEQUENCE [LARGE SCALE GENOMIC DNA]</scope>
    <source>
        <strain evidence="4 5">DSM 45162</strain>
    </source>
</reference>
<dbReference type="RefSeq" id="WP_207229949.1">
    <property type="nucleotide sequence ID" value="NZ_SHKY01000001.1"/>
</dbReference>
<dbReference type="GO" id="GO:0044550">
    <property type="term" value="P:secondary metabolite biosynthetic process"/>
    <property type="evidence" value="ECO:0007669"/>
    <property type="project" value="TreeGrafter"/>
</dbReference>
<dbReference type="SMART" id="SM00823">
    <property type="entry name" value="PKS_PP"/>
    <property type="match status" value="1"/>
</dbReference>
<keyword evidence="2" id="KW-0597">Phosphoprotein</keyword>
<sequence>MSTDDIDRTVAEVWADVLGVPEVQPTDGFFALGGHSLAALRVVYTLRDRLGVPLALRDLMAARTCADFAETVRAALRGDAPTRPLTPLVGRRGTR</sequence>
<dbReference type="PROSITE" id="PS50075">
    <property type="entry name" value="CARRIER"/>
    <property type="match status" value="1"/>
</dbReference>
<name>A0A4Q7ZQH6_9ACTN</name>
<feature type="domain" description="Carrier" evidence="3">
    <location>
        <begin position="1"/>
        <end position="76"/>
    </location>
</feature>
<dbReference type="PANTHER" id="PTHR45527:SF1">
    <property type="entry name" value="FATTY ACID SYNTHASE"/>
    <property type="match status" value="1"/>
</dbReference>
<evidence type="ECO:0000259" key="3">
    <source>
        <dbReference type="PROSITE" id="PS50075"/>
    </source>
</evidence>
<accession>A0A4Q7ZQH6</accession>
<keyword evidence="1" id="KW-0596">Phosphopantetheine</keyword>
<keyword evidence="5" id="KW-1185">Reference proteome</keyword>
<dbReference type="SUPFAM" id="SSF47336">
    <property type="entry name" value="ACP-like"/>
    <property type="match status" value="1"/>
</dbReference>
<gene>
    <name evidence="4" type="ORF">EV385_5278</name>
</gene>
<evidence type="ECO:0000313" key="5">
    <source>
        <dbReference type="Proteomes" id="UP000292564"/>
    </source>
</evidence>
<dbReference type="GO" id="GO:0031177">
    <property type="term" value="F:phosphopantetheine binding"/>
    <property type="evidence" value="ECO:0007669"/>
    <property type="project" value="InterPro"/>
</dbReference>
<organism evidence="4 5">
    <name type="scientific">Krasilnikovia cinnamomea</name>
    <dbReference type="NCBI Taxonomy" id="349313"/>
    <lineage>
        <taxon>Bacteria</taxon>
        <taxon>Bacillati</taxon>
        <taxon>Actinomycetota</taxon>
        <taxon>Actinomycetes</taxon>
        <taxon>Micromonosporales</taxon>
        <taxon>Micromonosporaceae</taxon>
        <taxon>Krasilnikovia</taxon>
    </lineage>
</organism>
<proteinExistence type="predicted"/>
<evidence type="ECO:0000313" key="4">
    <source>
        <dbReference type="EMBL" id="RZU53357.1"/>
    </source>
</evidence>
<dbReference type="GO" id="GO:0005737">
    <property type="term" value="C:cytoplasm"/>
    <property type="evidence" value="ECO:0007669"/>
    <property type="project" value="TreeGrafter"/>
</dbReference>
<dbReference type="PANTHER" id="PTHR45527">
    <property type="entry name" value="NONRIBOSOMAL PEPTIDE SYNTHETASE"/>
    <property type="match status" value="1"/>
</dbReference>
<dbReference type="Proteomes" id="UP000292564">
    <property type="component" value="Unassembled WGS sequence"/>
</dbReference>
<dbReference type="InterPro" id="IPR036736">
    <property type="entry name" value="ACP-like_sf"/>
</dbReference>
<dbReference type="Gene3D" id="3.40.50.1820">
    <property type="entry name" value="alpha/beta hydrolase"/>
    <property type="match status" value="1"/>
</dbReference>
<dbReference type="InterPro" id="IPR029058">
    <property type="entry name" value="AB_hydrolase_fold"/>
</dbReference>
<evidence type="ECO:0000256" key="1">
    <source>
        <dbReference type="ARBA" id="ARBA00022450"/>
    </source>
</evidence>
<evidence type="ECO:0000256" key="2">
    <source>
        <dbReference type="ARBA" id="ARBA00022553"/>
    </source>
</evidence>
<protein>
    <submittedName>
        <fullName evidence="4">Phosphopantetheine binding protein</fullName>
    </submittedName>
</protein>
<dbReference type="GO" id="GO:0043041">
    <property type="term" value="P:amino acid activation for nonribosomal peptide biosynthetic process"/>
    <property type="evidence" value="ECO:0007669"/>
    <property type="project" value="TreeGrafter"/>
</dbReference>
<dbReference type="InterPro" id="IPR009081">
    <property type="entry name" value="PP-bd_ACP"/>
</dbReference>
<comment type="caution">
    <text evidence="4">The sequence shown here is derived from an EMBL/GenBank/DDBJ whole genome shotgun (WGS) entry which is preliminary data.</text>
</comment>
<dbReference type="InterPro" id="IPR020806">
    <property type="entry name" value="PKS_PP-bd"/>
</dbReference>
<dbReference type="AlphaFoldDB" id="A0A4Q7ZQH6"/>
<dbReference type="Pfam" id="PF00550">
    <property type="entry name" value="PP-binding"/>
    <property type="match status" value="1"/>
</dbReference>